<organism evidence="1 2">
    <name type="scientific">Thiobacillus sedimenti</name>
    <dbReference type="NCBI Taxonomy" id="3110231"/>
    <lineage>
        <taxon>Bacteria</taxon>
        <taxon>Pseudomonadati</taxon>
        <taxon>Pseudomonadota</taxon>
        <taxon>Betaproteobacteria</taxon>
        <taxon>Nitrosomonadales</taxon>
        <taxon>Thiobacillaceae</taxon>
        <taxon>Thiobacillus</taxon>
    </lineage>
</organism>
<dbReference type="RefSeq" id="WP_324780974.1">
    <property type="nucleotide sequence ID" value="NZ_CP141769.1"/>
</dbReference>
<dbReference type="Proteomes" id="UP001334732">
    <property type="component" value="Chromosome"/>
</dbReference>
<dbReference type="EMBL" id="CP141769">
    <property type="protein sequence ID" value="WRS40444.1"/>
    <property type="molecule type" value="Genomic_DNA"/>
</dbReference>
<keyword evidence="2" id="KW-1185">Reference proteome</keyword>
<dbReference type="PANTHER" id="PTHR36849:SF1">
    <property type="entry name" value="CYTOPLASMIC PROTEIN"/>
    <property type="match status" value="1"/>
</dbReference>
<evidence type="ECO:0000313" key="1">
    <source>
        <dbReference type="EMBL" id="WRS40444.1"/>
    </source>
</evidence>
<sequence length="132" mass="14893">MRAPRAAAAVDLRVKRVYETPDAADGTRILVDRLWPRGLSREQARVDLWLKDVAPSAALRTWFAHDPAKWEAFQQRYFDELQHQPEGLAALRAAIGSGPATLLFGAREPRYNNAVALRAFLLRPSPPRERHG</sequence>
<evidence type="ECO:0000313" key="2">
    <source>
        <dbReference type="Proteomes" id="UP001334732"/>
    </source>
</evidence>
<proteinExistence type="predicted"/>
<accession>A0ABZ1CML5</accession>
<reference evidence="1 2" key="1">
    <citation type="submission" date="2023-12" db="EMBL/GenBank/DDBJ databases">
        <title>Thiobacillus sedimentum sp. nov., a chemolithoautotrophic sulfur-oxidizing bacterium isolated from freshwater sediment.</title>
        <authorList>
            <person name="Luo J."/>
            <person name="Dai C."/>
        </authorList>
    </citation>
    <scope>NUCLEOTIDE SEQUENCE [LARGE SCALE GENOMIC DNA]</scope>
    <source>
        <strain evidence="1 2">SCUT-2</strain>
    </source>
</reference>
<dbReference type="InterPro" id="IPR052552">
    <property type="entry name" value="YeaO-like"/>
</dbReference>
<dbReference type="PANTHER" id="PTHR36849">
    <property type="entry name" value="CYTOPLASMIC PROTEIN-RELATED"/>
    <property type="match status" value="1"/>
</dbReference>
<gene>
    <name evidence="1" type="ORF">VA613_06100</name>
</gene>
<dbReference type="Pfam" id="PF22752">
    <property type="entry name" value="DUF488-N3i"/>
    <property type="match status" value="1"/>
</dbReference>
<protein>
    <submittedName>
        <fullName evidence="1">DUF488 family protein</fullName>
    </submittedName>
</protein>
<name>A0ABZ1CML5_9PROT</name>